<name>A0A0E9XAZ6_ANGAN</name>
<evidence type="ECO:0000313" key="1">
    <source>
        <dbReference type="EMBL" id="JAH99010.1"/>
    </source>
</evidence>
<proteinExistence type="predicted"/>
<reference evidence="1" key="1">
    <citation type="submission" date="2014-11" db="EMBL/GenBank/DDBJ databases">
        <authorList>
            <person name="Amaro Gonzalez C."/>
        </authorList>
    </citation>
    <scope>NUCLEOTIDE SEQUENCE</scope>
</reference>
<reference evidence="1" key="2">
    <citation type="journal article" date="2015" name="Fish Shellfish Immunol.">
        <title>Early steps in the European eel (Anguilla anguilla)-Vibrio vulnificus interaction in the gills: Role of the RtxA13 toxin.</title>
        <authorList>
            <person name="Callol A."/>
            <person name="Pajuelo D."/>
            <person name="Ebbesson L."/>
            <person name="Teles M."/>
            <person name="MacKenzie S."/>
            <person name="Amaro C."/>
        </authorList>
    </citation>
    <scope>NUCLEOTIDE SEQUENCE</scope>
</reference>
<dbReference type="AlphaFoldDB" id="A0A0E9XAZ6"/>
<organism evidence="1">
    <name type="scientific">Anguilla anguilla</name>
    <name type="common">European freshwater eel</name>
    <name type="synonym">Muraena anguilla</name>
    <dbReference type="NCBI Taxonomy" id="7936"/>
    <lineage>
        <taxon>Eukaryota</taxon>
        <taxon>Metazoa</taxon>
        <taxon>Chordata</taxon>
        <taxon>Craniata</taxon>
        <taxon>Vertebrata</taxon>
        <taxon>Euteleostomi</taxon>
        <taxon>Actinopterygii</taxon>
        <taxon>Neopterygii</taxon>
        <taxon>Teleostei</taxon>
        <taxon>Anguilliformes</taxon>
        <taxon>Anguillidae</taxon>
        <taxon>Anguilla</taxon>
    </lineage>
</organism>
<sequence>MYDTLYVCGLEVPGLIQSEGCFSILLFMRNGPGLMLMNLEKKKCLQDLLAQAIPHQSKVSSNL</sequence>
<protein>
    <submittedName>
        <fullName evidence="1">Uncharacterized protein</fullName>
    </submittedName>
</protein>
<dbReference type="EMBL" id="GBXM01009567">
    <property type="protein sequence ID" value="JAH99010.1"/>
    <property type="molecule type" value="Transcribed_RNA"/>
</dbReference>
<accession>A0A0E9XAZ6</accession>